<dbReference type="GO" id="GO:0007140">
    <property type="term" value="P:male meiotic nuclear division"/>
    <property type="evidence" value="ECO:0007669"/>
    <property type="project" value="InterPro"/>
</dbReference>
<accession>A0A9Q0CNJ5</accession>
<dbReference type="PANTHER" id="PTHR33385:SF29">
    <property type="entry name" value="OS09G0401900 PROTEIN"/>
    <property type="match status" value="1"/>
</dbReference>
<proteinExistence type="predicted"/>
<feature type="region of interest" description="Disordered" evidence="1">
    <location>
        <begin position="102"/>
        <end position="162"/>
    </location>
</feature>
<organism evidence="2 3">
    <name type="scientific">Rhynchospora breviuscula</name>
    <dbReference type="NCBI Taxonomy" id="2022672"/>
    <lineage>
        <taxon>Eukaryota</taxon>
        <taxon>Viridiplantae</taxon>
        <taxon>Streptophyta</taxon>
        <taxon>Embryophyta</taxon>
        <taxon>Tracheophyta</taxon>
        <taxon>Spermatophyta</taxon>
        <taxon>Magnoliopsida</taxon>
        <taxon>Liliopsida</taxon>
        <taxon>Poales</taxon>
        <taxon>Cyperaceae</taxon>
        <taxon>Cyperoideae</taxon>
        <taxon>Rhynchosporeae</taxon>
        <taxon>Rhynchospora</taxon>
    </lineage>
</organism>
<keyword evidence="3" id="KW-1185">Reference proteome</keyword>
<evidence type="ECO:0000256" key="1">
    <source>
        <dbReference type="SAM" id="MobiDB-lite"/>
    </source>
</evidence>
<dbReference type="Proteomes" id="UP001151287">
    <property type="component" value="Unassembled WGS sequence"/>
</dbReference>
<feature type="compositionally biased region" description="Low complexity" evidence="1">
    <location>
        <begin position="115"/>
        <end position="142"/>
    </location>
</feature>
<evidence type="ECO:0000313" key="2">
    <source>
        <dbReference type="EMBL" id="KAJ1696937.1"/>
    </source>
</evidence>
<name>A0A9Q0CNJ5_9POAL</name>
<dbReference type="InterPro" id="IPR039933">
    <property type="entry name" value="XRI1"/>
</dbReference>
<sequence>MDLHNGTNDESKDSTDFWEWKDEDYCLTNNAENDFANLLWADLNQDENNLLHLLGDDTPMKECIDFENISFGHEDYTNKGLQEEILEPPSMVKRRKMLQFTADSNGEDAEKDPMTSSTLTSVSSTSSSGISESLRISGSSISNYPDTRNAPPKGPSHSSEWWNCSSTPEKSSYYSSDETSCSKNYVASPFDKINISGLHEGAADGESEVVQETTKLSTLKIFKGKKTVIKAPKKVTSSVAYPFTMIKPFGVQEGVTLEDINAKIHAPPVTKKKLQQIGNFALEISQFSGKPVVGKKKICTEGGKGSITILRTKG</sequence>
<dbReference type="PANTHER" id="PTHR33385">
    <property type="entry name" value="PROTEIN XRI1"/>
    <property type="match status" value="1"/>
</dbReference>
<gene>
    <name evidence="2" type="ORF">LUZ63_005449</name>
</gene>
<dbReference type="OrthoDB" id="1913204at2759"/>
<comment type="caution">
    <text evidence="2">The sequence shown here is derived from an EMBL/GenBank/DDBJ whole genome shotgun (WGS) entry which is preliminary data.</text>
</comment>
<dbReference type="GO" id="GO:0007143">
    <property type="term" value="P:female meiotic nuclear division"/>
    <property type="evidence" value="ECO:0007669"/>
    <property type="project" value="InterPro"/>
</dbReference>
<evidence type="ECO:0008006" key="4">
    <source>
        <dbReference type="Google" id="ProtNLM"/>
    </source>
</evidence>
<reference evidence="2" key="1">
    <citation type="journal article" date="2022" name="Cell">
        <title>Repeat-based holocentromeres influence genome architecture and karyotype evolution.</title>
        <authorList>
            <person name="Hofstatter P.G."/>
            <person name="Thangavel G."/>
            <person name="Lux T."/>
            <person name="Neumann P."/>
            <person name="Vondrak T."/>
            <person name="Novak P."/>
            <person name="Zhang M."/>
            <person name="Costa L."/>
            <person name="Castellani M."/>
            <person name="Scott A."/>
            <person name="Toegelov H."/>
            <person name="Fuchs J."/>
            <person name="Mata-Sucre Y."/>
            <person name="Dias Y."/>
            <person name="Vanzela A.L.L."/>
            <person name="Huettel B."/>
            <person name="Almeida C.C.S."/>
            <person name="Simkova H."/>
            <person name="Souza G."/>
            <person name="Pedrosa-Harand A."/>
            <person name="Macas J."/>
            <person name="Mayer K.F.X."/>
            <person name="Houben A."/>
            <person name="Marques A."/>
        </authorList>
    </citation>
    <scope>NUCLEOTIDE SEQUENCE</scope>
    <source>
        <strain evidence="2">RhyBre1mFocal</strain>
    </source>
</reference>
<dbReference type="AlphaFoldDB" id="A0A9Q0CNJ5"/>
<evidence type="ECO:0000313" key="3">
    <source>
        <dbReference type="Proteomes" id="UP001151287"/>
    </source>
</evidence>
<dbReference type="EMBL" id="JAMQYH010000002">
    <property type="protein sequence ID" value="KAJ1696937.1"/>
    <property type="molecule type" value="Genomic_DNA"/>
</dbReference>
<protein>
    <recommendedName>
        <fullName evidence="4">Protein XRI1</fullName>
    </recommendedName>
</protein>